<dbReference type="EC" id="3.5.1.-" evidence="5"/>
<dbReference type="AlphaFoldDB" id="A0A157QPF3"/>
<dbReference type="InterPro" id="IPR036264">
    <property type="entry name" value="Bact_exopeptidase_dim_dom"/>
</dbReference>
<evidence type="ECO:0000256" key="1">
    <source>
        <dbReference type="ARBA" id="ARBA00006153"/>
    </source>
</evidence>
<keyword evidence="2 5" id="KW-0378">Hydrolase</keyword>
<dbReference type="InterPro" id="IPR010158">
    <property type="entry name" value="Amidase_Cbmase"/>
</dbReference>
<dbReference type="GeneID" id="56589732"/>
<dbReference type="EMBL" id="LT546645">
    <property type="protein sequence ID" value="SAI72040.1"/>
    <property type="molecule type" value="Genomic_DNA"/>
</dbReference>
<dbReference type="EC" id="3.5.1.87" evidence="5"/>
<dbReference type="GO" id="GO:0046872">
    <property type="term" value="F:metal ion binding"/>
    <property type="evidence" value="ECO:0007669"/>
    <property type="project" value="UniProtKB-KW"/>
</dbReference>
<evidence type="ECO:0000256" key="2">
    <source>
        <dbReference type="ARBA" id="ARBA00022801"/>
    </source>
</evidence>
<feature type="binding site" evidence="3">
    <location>
        <position position="85"/>
    </location>
    <ligand>
        <name>Zn(2+)</name>
        <dbReference type="ChEBI" id="CHEBI:29105"/>
        <label>1</label>
    </ligand>
</feature>
<dbReference type="NCBIfam" id="NF006771">
    <property type="entry name" value="PRK09290.1-5"/>
    <property type="match status" value="1"/>
</dbReference>
<gene>
    <name evidence="5" type="primary">amaB_3</name>
    <name evidence="5" type="ORF">SAMEA3906487_03020</name>
</gene>
<evidence type="ECO:0000313" key="5">
    <source>
        <dbReference type="EMBL" id="SAI72040.1"/>
    </source>
</evidence>
<dbReference type="eggNOG" id="COG0624">
    <property type="taxonomic scope" value="Bacteria"/>
</dbReference>
<dbReference type="PANTHER" id="PTHR32494:SF5">
    <property type="entry name" value="ALLANTOATE AMIDOHYDROLASE"/>
    <property type="match status" value="1"/>
</dbReference>
<dbReference type="PANTHER" id="PTHR32494">
    <property type="entry name" value="ALLANTOATE DEIMINASE-RELATED"/>
    <property type="match status" value="1"/>
</dbReference>
<dbReference type="RefSeq" id="WP_025516525.1">
    <property type="nucleotide sequence ID" value="NZ_CP016340.1"/>
</dbReference>
<dbReference type="SUPFAM" id="SSF53187">
    <property type="entry name" value="Zn-dependent exopeptidases"/>
    <property type="match status" value="1"/>
</dbReference>
<evidence type="ECO:0000313" key="6">
    <source>
        <dbReference type="Proteomes" id="UP000076825"/>
    </source>
</evidence>
<accession>A0A157QPF3</accession>
<name>A0A157QPF3_9BORD</name>
<dbReference type="NCBIfam" id="TIGR01879">
    <property type="entry name" value="hydantase"/>
    <property type="match status" value="1"/>
</dbReference>
<comment type="cofactor">
    <cofactor evidence="3">
        <name>Zn(2+)</name>
        <dbReference type="ChEBI" id="CHEBI:29105"/>
    </cofactor>
    <text evidence="3">Binds 2 Zn(2+) ions per subunit.</text>
</comment>
<feature type="binding site" evidence="4">
    <location>
        <position position="220"/>
    </location>
    <ligand>
        <name>allantoate</name>
        <dbReference type="ChEBI" id="CHEBI:17536"/>
    </ligand>
</feature>
<feature type="binding site" evidence="3">
    <location>
        <position position="96"/>
    </location>
    <ligand>
        <name>Zn(2+)</name>
        <dbReference type="ChEBI" id="CHEBI:29105"/>
        <label>2</label>
    </ligand>
</feature>
<protein>
    <submittedName>
        <fullName evidence="5">N-carbamoyl-L-amino acid amidohydrolase</fullName>
        <ecNumber evidence="5">3.5.1.-</ecNumber>
        <ecNumber evidence="5">3.5.1.87</ecNumber>
    </submittedName>
</protein>
<proteinExistence type="inferred from homology"/>
<dbReference type="Gene3D" id="3.40.630.10">
    <property type="entry name" value="Zn peptidases"/>
    <property type="match status" value="1"/>
</dbReference>
<dbReference type="Proteomes" id="UP000076825">
    <property type="component" value="Chromosome 1"/>
</dbReference>
<dbReference type="OrthoDB" id="9808195at2"/>
<dbReference type="Gene3D" id="3.30.70.360">
    <property type="match status" value="1"/>
</dbReference>
<dbReference type="CDD" id="cd03884">
    <property type="entry name" value="M20_bAS"/>
    <property type="match status" value="1"/>
</dbReference>
<feature type="binding site" evidence="3">
    <location>
        <position position="96"/>
    </location>
    <ligand>
        <name>Zn(2+)</name>
        <dbReference type="ChEBI" id="CHEBI:29105"/>
        <label>1</label>
    </ligand>
</feature>
<dbReference type="STRING" id="123899.SAMEA3906487_03020"/>
<organism evidence="5 6">
    <name type="scientific">Bordetella trematum</name>
    <dbReference type="NCBI Taxonomy" id="123899"/>
    <lineage>
        <taxon>Bacteria</taxon>
        <taxon>Pseudomonadati</taxon>
        <taxon>Pseudomonadota</taxon>
        <taxon>Betaproteobacteria</taxon>
        <taxon>Burkholderiales</taxon>
        <taxon>Alcaligenaceae</taxon>
        <taxon>Bordetella</taxon>
    </lineage>
</organism>
<dbReference type="SUPFAM" id="SSF55031">
    <property type="entry name" value="Bacterial exopeptidase dimerisation domain"/>
    <property type="match status" value="1"/>
</dbReference>
<dbReference type="GO" id="GO:0050538">
    <property type="term" value="F:N-carbamoyl-L-amino-acid hydrolase activity"/>
    <property type="evidence" value="ECO:0007669"/>
    <property type="project" value="UniProtKB-EC"/>
</dbReference>
<feature type="binding site" evidence="4">
    <location>
        <position position="283"/>
    </location>
    <ligand>
        <name>allantoate</name>
        <dbReference type="ChEBI" id="CHEBI:17536"/>
    </ligand>
</feature>
<evidence type="ECO:0000256" key="3">
    <source>
        <dbReference type="PIRSR" id="PIRSR001235-1"/>
    </source>
</evidence>
<dbReference type="PIRSF" id="PIRSF001235">
    <property type="entry name" value="Amidase_carbamoylase"/>
    <property type="match status" value="1"/>
</dbReference>
<dbReference type="PATRIC" id="fig|123899.6.peg.3013"/>
<reference evidence="5 6" key="1">
    <citation type="submission" date="2016-04" db="EMBL/GenBank/DDBJ databases">
        <authorList>
            <consortium name="Pathogen Informatics"/>
        </authorList>
    </citation>
    <scope>NUCLEOTIDE SEQUENCE [LARGE SCALE GENOMIC DNA]</scope>
    <source>
        <strain evidence="5 6">H044680328</strain>
    </source>
</reference>
<sequence>MNPDAFPPLNAERLWGRVQTLASLTEPGKPWTRRAFSPLFDQARAWLKSEFEAAGLTTHLDAAGNLVGRRAGRNPDRKPLVTGSHCDTVMEGGRFDGIIGVLAGIEVAHTLQEQGRVLEHPFEVIDFLSEEPSDYGISCVGSRAISGNLTADMLAARNPQGETLAQGLARVGGDPGRLGAPLRGAGDTAAFVELHIEQGPVLESRGLPIGVVTNIVGIRRARIVVLGQPDHAGTTPMDIRRDALVGAARLIDAAQRRASALAGKPHYVVATVGWLAMTPNAANAVPGRVEMTLEVRSDSPAILDDFIPDLLAQTADELTALRLRVESEPLSRAEPTDCSAVVMDAVQAAAEHLGYASMRLPSGAGHDAMYMAPTGPIGMIFIPCLNGRSHCPEEWIEPAQLLDGTRVLYETLLQLDARLA</sequence>
<comment type="similarity">
    <text evidence="1">Belongs to the peptidase M20 family.</text>
</comment>
<keyword evidence="3" id="KW-0862">Zinc</keyword>
<dbReference type="GO" id="GO:0016813">
    <property type="term" value="F:hydrolase activity, acting on carbon-nitrogen (but not peptide) bonds, in linear amidines"/>
    <property type="evidence" value="ECO:0007669"/>
    <property type="project" value="InterPro"/>
</dbReference>
<evidence type="ECO:0000256" key="4">
    <source>
        <dbReference type="PIRSR" id="PIRSR001235-2"/>
    </source>
</evidence>
<feature type="binding site" evidence="3">
    <location>
        <position position="195"/>
    </location>
    <ligand>
        <name>Zn(2+)</name>
        <dbReference type="ChEBI" id="CHEBI:29105"/>
        <label>1</label>
    </ligand>
</feature>
<dbReference type="KEGG" id="btrm:SAMEA390648703020"/>
<keyword evidence="3" id="KW-0479">Metal-binding</keyword>
<keyword evidence="6" id="KW-1185">Reference proteome</keyword>
<feature type="binding site" evidence="3">
    <location>
        <position position="390"/>
    </location>
    <ligand>
        <name>Zn(2+)</name>
        <dbReference type="ChEBI" id="CHEBI:29105"/>
        <label>2</label>
    </ligand>
</feature>
<dbReference type="InterPro" id="IPR002933">
    <property type="entry name" value="Peptidase_M20"/>
</dbReference>
<feature type="binding site" evidence="3">
    <location>
        <position position="131"/>
    </location>
    <ligand>
        <name>Zn(2+)</name>
        <dbReference type="ChEBI" id="CHEBI:29105"/>
        <label>2</label>
    </ligand>
</feature>
<feature type="binding site" evidence="4">
    <location>
        <position position="296"/>
    </location>
    <ligand>
        <name>allantoate</name>
        <dbReference type="ChEBI" id="CHEBI:17536"/>
    </ligand>
</feature>
<dbReference type="Pfam" id="PF01546">
    <property type="entry name" value="Peptidase_M20"/>
    <property type="match status" value="1"/>
</dbReference>